<comment type="caution">
    <text evidence="2">The sequence shown here is derived from an EMBL/GenBank/DDBJ whole genome shotgun (WGS) entry which is preliminary data.</text>
</comment>
<reference evidence="2" key="1">
    <citation type="submission" date="2018-04" db="EMBL/GenBank/DDBJ databases">
        <authorList>
            <person name="Jy Z."/>
        </authorList>
    </citation>
    <scope>NUCLEOTIDE SEQUENCE</scope>
    <source>
        <strain evidence="3">AS13</strain>
        <strain evidence="2">LA18</strain>
    </source>
</reference>
<accession>A0AAW7MKW6</accession>
<gene>
    <name evidence="2" type="ORF">DBA34_08885</name>
    <name evidence="3" type="ORF">DBB29_12365</name>
</gene>
<dbReference type="Proteomes" id="UP001172791">
    <property type="component" value="Unassembled WGS sequence"/>
</dbReference>
<dbReference type="Proteomes" id="UP001172788">
    <property type="component" value="Unassembled WGS sequence"/>
</dbReference>
<keyword evidence="4" id="KW-1185">Reference proteome</keyword>
<evidence type="ECO:0000313" key="3">
    <source>
        <dbReference type="EMBL" id="MDN4578909.1"/>
    </source>
</evidence>
<evidence type="ECO:0000313" key="5">
    <source>
        <dbReference type="Proteomes" id="UP001172791"/>
    </source>
</evidence>
<keyword evidence="1" id="KW-1133">Transmembrane helix</keyword>
<evidence type="ECO:0000313" key="4">
    <source>
        <dbReference type="Proteomes" id="UP001172788"/>
    </source>
</evidence>
<sequence length="83" mass="8898">MNDEVFLPVFAIDQDEDLTVAYVLPYTAGLIAGNFVAVVNRFASLLEFVVETYNEDGLIDFDAQPSGSAVADDGSGPTSELLH</sequence>
<name>A0AAW7MKW6_9BURK</name>
<protein>
    <submittedName>
        <fullName evidence="2">Uncharacterized protein</fullName>
    </submittedName>
</protein>
<dbReference type="AlphaFoldDB" id="A0AAW7MKW6"/>
<keyword evidence="1" id="KW-0472">Membrane</keyword>
<organism evidence="2 5">
    <name type="scientific">Pandoraea cepalis</name>
    <dbReference type="NCBI Taxonomy" id="2508294"/>
    <lineage>
        <taxon>Bacteria</taxon>
        <taxon>Pseudomonadati</taxon>
        <taxon>Pseudomonadota</taxon>
        <taxon>Betaproteobacteria</taxon>
        <taxon>Burkholderiales</taxon>
        <taxon>Burkholderiaceae</taxon>
        <taxon>Pandoraea</taxon>
    </lineage>
</organism>
<feature type="transmembrane region" description="Helical" evidence="1">
    <location>
        <begin position="20"/>
        <end position="39"/>
    </location>
</feature>
<keyword evidence="1" id="KW-0812">Transmembrane</keyword>
<proteinExistence type="predicted"/>
<evidence type="ECO:0000256" key="1">
    <source>
        <dbReference type="SAM" id="Phobius"/>
    </source>
</evidence>
<dbReference type="EMBL" id="QAIC01000035">
    <property type="protein sequence ID" value="MDN4573372.1"/>
    <property type="molecule type" value="Genomic_DNA"/>
</dbReference>
<evidence type="ECO:0000313" key="2">
    <source>
        <dbReference type="EMBL" id="MDN4573372.1"/>
    </source>
</evidence>
<dbReference type="EMBL" id="QAID01000041">
    <property type="protein sequence ID" value="MDN4578909.1"/>
    <property type="molecule type" value="Genomic_DNA"/>
</dbReference>